<comment type="subcellular location">
    <subcellularLocation>
        <location evidence="1">Secreted</location>
    </subcellularLocation>
</comment>
<dbReference type="PROSITE" id="PS51046">
    <property type="entry name" value="GON"/>
    <property type="match status" value="1"/>
</dbReference>
<organism evidence="5">
    <name type="scientific">Ailuropoda melanoleuca</name>
    <name type="common">Giant panda</name>
    <dbReference type="NCBI Taxonomy" id="9646"/>
    <lineage>
        <taxon>Eukaryota</taxon>
        <taxon>Metazoa</taxon>
        <taxon>Chordata</taxon>
        <taxon>Craniata</taxon>
        <taxon>Vertebrata</taxon>
        <taxon>Euteleostomi</taxon>
        <taxon>Mammalia</taxon>
        <taxon>Eutheria</taxon>
        <taxon>Laurasiatheria</taxon>
        <taxon>Carnivora</taxon>
        <taxon>Caniformia</taxon>
        <taxon>Ursidae</taxon>
        <taxon>Ailuropoda</taxon>
    </lineage>
</organism>
<dbReference type="GO" id="GO:0031012">
    <property type="term" value="C:extracellular matrix"/>
    <property type="evidence" value="ECO:0007669"/>
    <property type="project" value="TreeGrafter"/>
</dbReference>
<dbReference type="InterPro" id="IPR036383">
    <property type="entry name" value="TSP1_rpt_sf"/>
</dbReference>
<feature type="domain" description="GON" evidence="4">
    <location>
        <begin position="183"/>
        <end position="383"/>
    </location>
</feature>
<dbReference type="InterPro" id="IPR012314">
    <property type="entry name" value="Pept_M12B_GON-ADAMTSs"/>
</dbReference>
<dbReference type="PROSITE" id="PS50092">
    <property type="entry name" value="TSP1"/>
    <property type="match status" value="2"/>
</dbReference>
<gene>
    <name evidence="5" type="ORF">PANDA_020231</name>
</gene>
<dbReference type="Gene3D" id="2.20.100.10">
    <property type="entry name" value="Thrombospondin type-1 (TSP1) repeat"/>
    <property type="match status" value="2"/>
</dbReference>
<dbReference type="AlphaFoldDB" id="D2I3V2"/>
<evidence type="ECO:0000256" key="2">
    <source>
        <dbReference type="ARBA" id="ARBA00022525"/>
    </source>
</evidence>
<keyword evidence="2" id="KW-0964">Secreted</keyword>
<evidence type="ECO:0000256" key="1">
    <source>
        <dbReference type="ARBA" id="ARBA00004613"/>
    </source>
</evidence>
<dbReference type="GO" id="GO:0005576">
    <property type="term" value="C:extracellular region"/>
    <property type="evidence" value="ECO:0007669"/>
    <property type="project" value="UniProtKB-SubCell"/>
</dbReference>
<dbReference type="InParanoid" id="D2I3V2"/>
<dbReference type="Pfam" id="PF19030">
    <property type="entry name" value="TSP1_ADAMTS"/>
    <property type="match status" value="3"/>
</dbReference>
<dbReference type="GO" id="GO:0006508">
    <property type="term" value="P:proteolysis"/>
    <property type="evidence" value="ECO:0007669"/>
    <property type="project" value="TreeGrafter"/>
</dbReference>
<dbReference type="GO" id="GO:0004222">
    <property type="term" value="F:metalloendopeptidase activity"/>
    <property type="evidence" value="ECO:0007669"/>
    <property type="project" value="InterPro"/>
</dbReference>
<dbReference type="EMBL" id="GL194385">
    <property type="protein sequence ID" value="EFB20057.1"/>
    <property type="molecule type" value="Genomic_DNA"/>
</dbReference>
<keyword evidence="3" id="KW-0479">Metal-binding</keyword>
<evidence type="ECO:0000256" key="3">
    <source>
        <dbReference type="ARBA" id="ARBA00022723"/>
    </source>
</evidence>
<dbReference type="SUPFAM" id="SSF82895">
    <property type="entry name" value="TSP-1 type 1 repeat"/>
    <property type="match status" value="3"/>
</dbReference>
<dbReference type="Pfam" id="PF08685">
    <property type="entry name" value="GON"/>
    <property type="match status" value="1"/>
</dbReference>
<sequence length="383" mass="42890">MELFFVKTLNGGKIQLPKHKMKCSVTCGSGVQQRDVYCRLRGVGRVAEEMCDRSTRPYFQQQCWHQDCTQYQWVAGEWLNCSTSCNKKETHRQVKCTDTQNIQVNESFCDPSTRPLSIKKCRNPSCRYIVVTGDSSQCSVTCGAGTMERRVECMAESGWSSNFCLKRLKPDAQKKCYVNDCKTFTSCKEIQVKNNITKDGDYYLNINGRIIKIYCAGMHLENPKEYLSLVKGEEDNFSEVYGVRLQNPYECPFNGSRRQDCACKNDYLAAGHTVFSKIRVDLNSMQIKTTDLLFAQTIFGKAVPFATAGDCYSAARCPQGQFSINLAGTGMKISSTAKWLAQGSYASVTIHRSQDGTKVYGRCGGFCGKCVPHMTTGLPVQVV</sequence>
<dbReference type="GO" id="GO:0030198">
    <property type="term" value="P:extracellular matrix organization"/>
    <property type="evidence" value="ECO:0007669"/>
    <property type="project" value="TreeGrafter"/>
</dbReference>
<evidence type="ECO:0000259" key="4">
    <source>
        <dbReference type="PROSITE" id="PS51046"/>
    </source>
</evidence>
<reference evidence="5" key="1">
    <citation type="journal article" date="2010" name="Nature">
        <title>The sequence and de novo assembly of the giant panda genome.</title>
        <authorList>
            <person name="Li R."/>
            <person name="Fan W."/>
            <person name="Tian G."/>
            <person name="Zhu H."/>
            <person name="He L."/>
            <person name="Cai J."/>
            <person name="Huang Q."/>
            <person name="Cai Q."/>
            <person name="Li B."/>
            <person name="Bai Y."/>
            <person name="Zhang Z."/>
            <person name="Zhang Y."/>
            <person name="Wang W."/>
            <person name="Li J."/>
            <person name="Wei F."/>
            <person name="Li H."/>
            <person name="Jian M."/>
            <person name="Li J."/>
            <person name="Zhang Z."/>
            <person name="Nielsen R."/>
            <person name="Li D."/>
            <person name="Gu W."/>
            <person name="Yang Z."/>
            <person name="Xuan Z."/>
            <person name="Ryder O.A."/>
            <person name="Leung F.C."/>
            <person name="Zhou Y."/>
            <person name="Cao J."/>
            <person name="Sun X."/>
            <person name="Fu Y."/>
            <person name="Fang X."/>
            <person name="Guo X."/>
            <person name="Wang B."/>
            <person name="Hou R."/>
            <person name="Shen F."/>
            <person name="Mu B."/>
            <person name="Ni P."/>
            <person name="Lin R."/>
            <person name="Qian W."/>
            <person name="Wang G."/>
            <person name="Yu C."/>
            <person name="Nie W."/>
            <person name="Wang J."/>
            <person name="Wu Z."/>
            <person name="Liang H."/>
            <person name="Min J."/>
            <person name="Wu Q."/>
            <person name="Cheng S."/>
            <person name="Ruan J."/>
            <person name="Wang M."/>
            <person name="Shi Z."/>
            <person name="Wen M."/>
            <person name="Liu B."/>
            <person name="Ren X."/>
            <person name="Zheng H."/>
            <person name="Dong D."/>
            <person name="Cook K."/>
            <person name="Shan G."/>
            <person name="Zhang H."/>
            <person name="Kosiol C."/>
            <person name="Xie X."/>
            <person name="Lu Z."/>
            <person name="Zheng H."/>
            <person name="Li Y."/>
            <person name="Steiner C.C."/>
            <person name="Lam T.T."/>
            <person name="Lin S."/>
            <person name="Zhang Q."/>
            <person name="Li G."/>
            <person name="Tian J."/>
            <person name="Gong T."/>
            <person name="Liu H."/>
            <person name="Zhang D."/>
            <person name="Fang L."/>
            <person name="Ye C."/>
            <person name="Zhang J."/>
            <person name="Hu W."/>
            <person name="Xu A."/>
            <person name="Ren Y."/>
            <person name="Zhang G."/>
            <person name="Bruford M.W."/>
            <person name="Li Q."/>
            <person name="Ma L."/>
            <person name="Guo Y."/>
            <person name="An N."/>
            <person name="Hu Y."/>
            <person name="Zheng Y."/>
            <person name="Shi Y."/>
            <person name="Li Z."/>
            <person name="Liu Q."/>
            <person name="Chen Y."/>
            <person name="Zhao J."/>
            <person name="Qu N."/>
            <person name="Zhao S."/>
            <person name="Tian F."/>
            <person name="Wang X."/>
            <person name="Wang H."/>
            <person name="Xu L."/>
            <person name="Liu X."/>
            <person name="Vinar T."/>
            <person name="Wang Y."/>
            <person name="Lam T.W."/>
            <person name="Yiu S.M."/>
            <person name="Liu S."/>
            <person name="Zhang H."/>
            <person name="Li D."/>
            <person name="Huang Y."/>
            <person name="Wang X."/>
            <person name="Yang G."/>
            <person name="Jiang Z."/>
            <person name="Wang J."/>
            <person name="Qin N."/>
            <person name="Li L."/>
            <person name="Li J."/>
            <person name="Bolund L."/>
            <person name="Kristiansen K."/>
            <person name="Wong G.K."/>
            <person name="Olson M."/>
            <person name="Zhang X."/>
            <person name="Li S."/>
            <person name="Yang H."/>
            <person name="Wang J."/>
            <person name="Wang J."/>
        </authorList>
    </citation>
    <scope>NUCLEOTIDE SEQUENCE [LARGE SCALE GENOMIC DNA]</scope>
</reference>
<dbReference type="InterPro" id="IPR000884">
    <property type="entry name" value="TSP1_rpt"/>
</dbReference>
<proteinExistence type="predicted"/>
<name>D2I3V2_AILME</name>
<evidence type="ECO:0000313" key="5">
    <source>
        <dbReference type="EMBL" id="EFB20057.1"/>
    </source>
</evidence>
<dbReference type="InterPro" id="IPR050439">
    <property type="entry name" value="ADAMTS_ADAMTS-like"/>
</dbReference>
<protein>
    <recommendedName>
        <fullName evidence="4">GON domain-containing protein</fullName>
    </recommendedName>
</protein>
<dbReference type="PANTHER" id="PTHR13723:SF281">
    <property type="entry name" value="PAPILIN"/>
    <property type="match status" value="1"/>
</dbReference>
<dbReference type="PANTHER" id="PTHR13723">
    <property type="entry name" value="ADAMTS A DISINTEGRIN AND METALLOPROTEASE WITH THROMBOSPONDIN MOTIFS PROTEASE"/>
    <property type="match status" value="1"/>
</dbReference>
<accession>D2I3V2</accession>
<dbReference type="GO" id="GO:0008270">
    <property type="term" value="F:zinc ion binding"/>
    <property type="evidence" value="ECO:0007669"/>
    <property type="project" value="InterPro"/>
</dbReference>